<keyword evidence="4 7" id="KW-0969">Cilium</keyword>
<comment type="subcellular location">
    <subcellularLocation>
        <location evidence="1">Cell projection</location>
        <location evidence="1">Cilium</location>
    </subcellularLocation>
    <subcellularLocation>
        <location evidence="2">Cytoplasm</location>
        <location evidence="2">Cytoskeleton</location>
    </subcellularLocation>
</comment>
<dbReference type="Pfam" id="PF23353">
    <property type="entry name" value="BBS2_hp"/>
    <property type="match status" value="1"/>
</dbReference>
<dbReference type="PANTHER" id="PTHR32465">
    <property type="entry name" value="BARDET-BIEDL SYNDROME 2 PROTEIN"/>
    <property type="match status" value="1"/>
</dbReference>
<sequence>MLKTVFTINLNEKIQPGQVAVGKFDGINPCIVAVTTSDKVLLHNPLRRSQQTSERRWSQPSAGTDVTFLNVNQTIRSLTVGCLKTDSEADVLVLGTPISILTYDVMNNVDIFYREIPDGANALVVGKIGSIESPLAIAGGNCAIQGFDAVGNDCYWTVTGDNITTLALWDIDGDQQNELIVGSEDYDIRVFKEESIFLEMSETDSIKCVCPLIGDCFAYALVNGTVGVYSKKERLWRIKSKNQAICILGFDVNNDGRPELITGWSSGKIDARNMETGEVIFKDNLNSSIAAIMTADYNLDGVVELVVISVSGEIKGYQTNSGTERPQPVLDITYEQETIRDLMKRKQNLLLELRNYESNVQFSSSTEPLIHGKASTEDDHYGAIPADTQLKSALILNIEDSKPSVDLTLQTTNETIIRMVVIFAEGIFKGESHVVHPPESEVSGTLNIPLRPPKDMPIDLHIKSIVGYKGSYHFHVFELSRHLPRFSMYALRKNTNFPESSKPKGWVNFNLGEKVSRICLWLNRNFLLVEEFEYLENLDVTFISLRDNKLLIFEMDGKSGSFTIRTNSMEIAGQVVQSLAVEYLNLPDLSSTVDFPGEIENLKKLITKVEEMQSVRASIDADIAENSVAVRSLVVRSEDARLLREWKMVKQLYMDLNVLNRELIHEYQIRSHNHQDLVDSLKQINVIIQKAANLRVGPSKTKIVQLCRLAIKDNNLNSLARIICRGEA</sequence>
<dbReference type="OMA" id="MSDGANC"/>
<dbReference type="InterPro" id="IPR036322">
    <property type="entry name" value="WD40_repeat_dom_sf"/>
</dbReference>
<dbReference type="Proteomes" id="UP000015104">
    <property type="component" value="Unassembled WGS sequence"/>
</dbReference>
<dbReference type="InterPro" id="IPR055379">
    <property type="entry name" value="BBS2_pf_dom"/>
</dbReference>
<feature type="domain" description="BBS2 hairpin" evidence="13">
    <location>
        <begin position="596"/>
        <end position="693"/>
    </location>
</feature>
<dbReference type="InterPro" id="IPR016616">
    <property type="entry name" value="Bardet-Biedl_syndrome_2_prot"/>
</dbReference>
<reference evidence="15" key="1">
    <citation type="submission" date="2011-08" db="EMBL/GenBank/DDBJ databases">
        <authorList>
            <person name="Rombauts S."/>
        </authorList>
    </citation>
    <scope>NUCLEOTIDE SEQUENCE</scope>
    <source>
        <strain evidence="15">London</strain>
    </source>
</reference>
<dbReference type="Pfam" id="PF23351">
    <property type="entry name" value="BBS2_CtH"/>
    <property type="match status" value="1"/>
</dbReference>
<dbReference type="InterPro" id="IPR029430">
    <property type="entry name" value="BBS2_N"/>
</dbReference>
<dbReference type="OrthoDB" id="2120021at2759"/>
<feature type="domain" description="Ciliary BBSome complex subunit 2 N-terminal" evidence="8">
    <location>
        <begin position="20"/>
        <end position="126"/>
    </location>
</feature>
<dbReference type="Pfam" id="PF14781">
    <property type="entry name" value="BBS2_N"/>
    <property type="match status" value="1"/>
</dbReference>
<dbReference type="GO" id="GO:1905515">
    <property type="term" value="P:non-motile cilium assembly"/>
    <property type="evidence" value="ECO:0007669"/>
    <property type="project" value="InterPro"/>
</dbReference>
<evidence type="ECO:0000259" key="13">
    <source>
        <dbReference type="Pfam" id="PF23353"/>
    </source>
</evidence>
<dbReference type="Pfam" id="PF14782">
    <property type="entry name" value="BBS2_GAE"/>
    <property type="match status" value="1"/>
</dbReference>
<reference evidence="14" key="2">
    <citation type="submission" date="2015-06" db="UniProtKB">
        <authorList>
            <consortium name="EnsemblMetazoa"/>
        </authorList>
    </citation>
    <scope>IDENTIFICATION</scope>
</reference>
<evidence type="ECO:0000259" key="8">
    <source>
        <dbReference type="Pfam" id="PF14781"/>
    </source>
</evidence>
<dbReference type="GO" id="GO:0043005">
    <property type="term" value="C:neuron projection"/>
    <property type="evidence" value="ECO:0007669"/>
    <property type="project" value="TreeGrafter"/>
</dbReference>
<evidence type="ECO:0000256" key="3">
    <source>
        <dbReference type="ARBA" id="ARBA00022490"/>
    </source>
</evidence>
<name>T1K3F9_TETUR</name>
<dbReference type="InterPro" id="IPR055380">
    <property type="entry name" value="BBS2_hp_dom"/>
</dbReference>
<dbReference type="InterPro" id="IPR055381">
    <property type="entry name" value="BBS2_CtH_dom"/>
</dbReference>
<evidence type="ECO:0000259" key="10">
    <source>
        <dbReference type="Pfam" id="PF14783"/>
    </source>
</evidence>
<dbReference type="PIRSF" id="PIRSF013684">
    <property type="entry name" value="BBS2"/>
    <property type="match status" value="1"/>
</dbReference>
<evidence type="ECO:0000256" key="4">
    <source>
        <dbReference type="ARBA" id="ARBA00023069"/>
    </source>
</evidence>
<dbReference type="Pfam" id="PF23350">
    <property type="entry name" value="BBS2_pf"/>
    <property type="match status" value="1"/>
</dbReference>
<dbReference type="eggNOG" id="ENOG502QPWU">
    <property type="taxonomic scope" value="Eukaryota"/>
</dbReference>
<evidence type="ECO:0000256" key="2">
    <source>
        <dbReference type="ARBA" id="ARBA00004245"/>
    </source>
</evidence>
<evidence type="ECO:0000256" key="1">
    <source>
        <dbReference type="ARBA" id="ARBA00004138"/>
    </source>
</evidence>
<organism evidence="14 15">
    <name type="scientific">Tetranychus urticae</name>
    <name type="common">Two-spotted spider mite</name>
    <dbReference type="NCBI Taxonomy" id="32264"/>
    <lineage>
        <taxon>Eukaryota</taxon>
        <taxon>Metazoa</taxon>
        <taxon>Ecdysozoa</taxon>
        <taxon>Arthropoda</taxon>
        <taxon>Chelicerata</taxon>
        <taxon>Arachnida</taxon>
        <taxon>Acari</taxon>
        <taxon>Acariformes</taxon>
        <taxon>Trombidiformes</taxon>
        <taxon>Prostigmata</taxon>
        <taxon>Eleutherengona</taxon>
        <taxon>Raphignathae</taxon>
        <taxon>Tetranychoidea</taxon>
        <taxon>Tetranychidae</taxon>
        <taxon>Tetranychus</taxon>
    </lineage>
</organism>
<dbReference type="Pfam" id="PF14783">
    <property type="entry name" value="BBS2_Mid"/>
    <property type="match status" value="1"/>
</dbReference>
<dbReference type="GO" id="GO:0031514">
    <property type="term" value="C:motile cilium"/>
    <property type="evidence" value="ECO:0007669"/>
    <property type="project" value="TreeGrafter"/>
</dbReference>
<dbReference type="STRING" id="32264.T1K3F9"/>
<keyword evidence="3 7" id="KW-0963">Cytoplasm</keyword>
<feature type="domain" description="BBS2 GAE" evidence="9">
    <location>
        <begin position="401"/>
        <end position="486"/>
    </location>
</feature>
<dbReference type="FunFam" id="2.130.10.10:FF:000967">
    <property type="entry name" value="Bardet-Biedl syndrome 2 protein homolog"/>
    <property type="match status" value="1"/>
</dbReference>
<dbReference type="PANTHER" id="PTHR32465:SF0">
    <property type="entry name" value="BARDET-BIEDL SYNDROME 2 PROTEIN"/>
    <property type="match status" value="1"/>
</dbReference>
<gene>
    <name evidence="14" type="primary">107359617</name>
</gene>
<feature type="domain" description="Ciliary BBSome complex subunit 2 middle region" evidence="10">
    <location>
        <begin position="165"/>
        <end position="272"/>
    </location>
</feature>
<dbReference type="SUPFAM" id="SSF50978">
    <property type="entry name" value="WD40 repeat-like"/>
    <property type="match status" value="1"/>
</dbReference>
<dbReference type="EMBL" id="CAEY01001379">
    <property type="status" value="NOT_ANNOTATED_CDS"/>
    <property type="molecule type" value="Genomic_DNA"/>
</dbReference>
<dbReference type="InterPro" id="IPR029333">
    <property type="entry name" value="BBS2_GAE_dom"/>
</dbReference>
<evidence type="ECO:0000256" key="6">
    <source>
        <dbReference type="ARBA" id="ARBA00023273"/>
    </source>
</evidence>
<dbReference type="InterPro" id="IPR029429">
    <property type="entry name" value="BBS2_Mid"/>
</dbReference>
<keyword evidence="15" id="KW-1185">Reference proteome</keyword>
<feature type="domain" description="BBS2 C-terminal helix bundle" evidence="12">
    <location>
        <begin position="700"/>
        <end position="723"/>
    </location>
</feature>
<keyword evidence="5 7" id="KW-0206">Cytoskeleton</keyword>
<evidence type="ECO:0000256" key="5">
    <source>
        <dbReference type="ARBA" id="ARBA00023212"/>
    </source>
</evidence>
<dbReference type="GO" id="GO:0016020">
    <property type="term" value="C:membrane"/>
    <property type="evidence" value="ECO:0007669"/>
    <property type="project" value="TreeGrafter"/>
</dbReference>
<evidence type="ECO:0000259" key="11">
    <source>
        <dbReference type="Pfam" id="PF23350"/>
    </source>
</evidence>
<evidence type="ECO:0000313" key="15">
    <source>
        <dbReference type="Proteomes" id="UP000015104"/>
    </source>
</evidence>
<dbReference type="GO" id="GO:0034464">
    <property type="term" value="C:BBSome"/>
    <property type="evidence" value="ECO:0007669"/>
    <property type="project" value="UniProtKB-UniRule"/>
</dbReference>
<protein>
    <recommendedName>
        <fullName evidence="7">Bardet-Biedl syndrome 2 protein homolog</fullName>
    </recommendedName>
</protein>
<dbReference type="EnsemblMetazoa" id="tetur04g08540.1">
    <property type="protein sequence ID" value="tetur04g08540.1"/>
    <property type="gene ID" value="tetur04g08540"/>
</dbReference>
<keyword evidence="6 7" id="KW-0966">Cell projection</keyword>
<accession>T1K3F9</accession>
<dbReference type="KEGG" id="tut:107359617"/>
<evidence type="ECO:0000313" key="14">
    <source>
        <dbReference type="EnsemblMetazoa" id="tetur04g08540.1"/>
    </source>
</evidence>
<evidence type="ECO:0000256" key="7">
    <source>
        <dbReference type="PIRNR" id="PIRNR013684"/>
    </source>
</evidence>
<dbReference type="AlphaFoldDB" id="T1K3F9"/>
<dbReference type="GO" id="GO:0036064">
    <property type="term" value="C:ciliary basal body"/>
    <property type="evidence" value="ECO:0007669"/>
    <property type="project" value="TreeGrafter"/>
</dbReference>
<feature type="domain" description="BBS2 platform" evidence="11">
    <location>
        <begin position="495"/>
        <end position="580"/>
    </location>
</feature>
<proteinExistence type="predicted"/>
<evidence type="ECO:0000259" key="9">
    <source>
        <dbReference type="Pfam" id="PF14782"/>
    </source>
</evidence>
<dbReference type="HOGENOM" id="CLU_023359_0_0_1"/>
<evidence type="ECO:0000259" key="12">
    <source>
        <dbReference type="Pfam" id="PF23351"/>
    </source>
</evidence>